<keyword evidence="2" id="KW-1185">Reference proteome</keyword>
<sequence>MTAAQHSIAKAARWFKRRATTKSWVHGEHTRISPAITMHQEPFTGMNVR</sequence>
<accession>A0A2A9EE76</accession>
<comment type="caution">
    <text evidence="1">The sequence shown here is derived from an EMBL/GenBank/DDBJ whole genome shotgun (WGS) entry which is preliminary data.</text>
</comment>
<protein>
    <submittedName>
        <fullName evidence="1">Uncharacterized protein</fullName>
    </submittedName>
</protein>
<dbReference type="EMBL" id="PDJH01000001">
    <property type="protein sequence ID" value="PFG36861.1"/>
    <property type="molecule type" value="Genomic_DNA"/>
</dbReference>
<name>A0A2A9EE76_9MICO</name>
<evidence type="ECO:0000313" key="2">
    <source>
        <dbReference type="Proteomes" id="UP000221394"/>
    </source>
</evidence>
<dbReference type="Proteomes" id="UP000221394">
    <property type="component" value="Unassembled WGS sequence"/>
</dbReference>
<gene>
    <name evidence="1" type="ORF">ATL41_1601</name>
</gene>
<dbReference type="RefSeq" id="WP_169924525.1">
    <property type="nucleotide sequence ID" value="NZ_PDJH01000001.1"/>
</dbReference>
<dbReference type="AlphaFoldDB" id="A0A2A9EE76"/>
<evidence type="ECO:0000313" key="1">
    <source>
        <dbReference type="EMBL" id="PFG36861.1"/>
    </source>
</evidence>
<organism evidence="1 2">
    <name type="scientific">Flavimobilis soli</name>
    <dbReference type="NCBI Taxonomy" id="442709"/>
    <lineage>
        <taxon>Bacteria</taxon>
        <taxon>Bacillati</taxon>
        <taxon>Actinomycetota</taxon>
        <taxon>Actinomycetes</taxon>
        <taxon>Micrococcales</taxon>
        <taxon>Jonesiaceae</taxon>
        <taxon>Flavimobilis</taxon>
    </lineage>
</organism>
<proteinExistence type="predicted"/>
<reference evidence="1 2" key="1">
    <citation type="submission" date="2017-10" db="EMBL/GenBank/DDBJ databases">
        <title>Sequencing the genomes of 1000 actinobacteria strains.</title>
        <authorList>
            <person name="Klenk H.-P."/>
        </authorList>
    </citation>
    <scope>NUCLEOTIDE SEQUENCE [LARGE SCALE GENOMIC DNA]</scope>
    <source>
        <strain evidence="1 2">DSM 21574</strain>
    </source>
</reference>